<comment type="caution">
    <text evidence="3">The sequence shown here is derived from an EMBL/GenBank/DDBJ whole genome shotgun (WGS) entry which is preliminary data.</text>
</comment>
<dbReference type="Gene3D" id="3.10.180.10">
    <property type="entry name" value="2,3-Dihydroxybiphenyl 1,2-Dioxygenase, domain 1"/>
    <property type="match status" value="1"/>
</dbReference>
<organism evidence="3">
    <name type="scientific">marine sediment metagenome</name>
    <dbReference type="NCBI Taxonomy" id="412755"/>
    <lineage>
        <taxon>unclassified sequences</taxon>
        <taxon>metagenomes</taxon>
        <taxon>ecological metagenomes</taxon>
    </lineage>
</organism>
<protein>
    <recommendedName>
        <fullName evidence="2">Glyoxalase/fosfomycin resistance/dioxygenase domain-containing protein</fullName>
    </recommendedName>
</protein>
<evidence type="ECO:0000259" key="2">
    <source>
        <dbReference type="Pfam" id="PF00903"/>
    </source>
</evidence>
<dbReference type="AlphaFoldDB" id="A0A0F8YCF7"/>
<reference evidence="3" key="1">
    <citation type="journal article" date="2015" name="Nature">
        <title>Complex archaea that bridge the gap between prokaryotes and eukaryotes.</title>
        <authorList>
            <person name="Spang A."/>
            <person name="Saw J.H."/>
            <person name="Jorgensen S.L."/>
            <person name="Zaremba-Niedzwiedzka K."/>
            <person name="Martijn J."/>
            <person name="Lind A.E."/>
            <person name="van Eijk R."/>
            <person name="Schleper C."/>
            <person name="Guy L."/>
            <person name="Ettema T.J."/>
        </authorList>
    </citation>
    <scope>NUCLEOTIDE SEQUENCE</scope>
</reference>
<dbReference type="InterPro" id="IPR029068">
    <property type="entry name" value="Glyas_Bleomycin-R_OHBP_Dase"/>
</dbReference>
<dbReference type="InterPro" id="IPR004360">
    <property type="entry name" value="Glyas_Fos-R_dOase_dom"/>
</dbReference>
<sequence>MVKNIRHIGFSIRNEEKALSFYRDLLGFKVVKKAREDENFINKILRVKNLTYITCFLKLIWLYITGNQSGFHLYNRIGNLWFKT</sequence>
<dbReference type="Pfam" id="PF00903">
    <property type="entry name" value="Glyoxalase"/>
    <property type="match status" value="1"/>
</dbReference>
<evidence type="ECO:0000313" key="3">
    <source>
        <dbReference type="EMBL" id="KKK79137.1"/>
    </source>
</evidence>
<dbReference type="InterPro" id="IPR018146">
    <property type="entry name" value="Glyoxalase_1_CS"/>
</dbReference>
<dbReference type="PROSITE" id="PS00934">
    <property type="entry name" value="GLYOXALASE_I_1"/>
    <property type="match status" value="1"/>
</dbReference>
<name>A0A0F8YCF7_9ZZZZ</name>
<proteinExistence type="predicted"/>
<accession>A0A0F8YCF7</accession>
<evidence type="ECO:0000256" key="1">
    <source>
        <dbReference type="ARBA" id="ARBA00022723"/>
    </source>
</evidence>
<dbReference type="GO" id="GO:0046872">
    <property type="term" value="F:metal ion binding"/>
    <property type="evidence" value="ECO:0007669"/>
    <property type="project" value="UniProtKB-KW"/>
</dbReference>
<gene>
    <name evidence="3" type="ORF">LCGC14_2836530</name>
</gene>
<dbReference type="GO" id="GO:0004462">
    <property type="term" value="F:lactoylglutathione lyase activity"/>
    <property type="evidence" value="ECO:0007669"/>
    <property type="project" value="InterPro"/>
</dbReference>
<dbReference type="SUPFAM" id="SSF54593">
    <property type="entry name" value="Glyoxalase/Bleomycin resistance protein/Dihydroxybiphenyl dioxygenase"/>
    <property type="match status" value="1"/>
</dbReference>
<feature type="domain" description="Glyoxalase/fosfomycin resistance/dioxygenase" evidence="2">
    <location>
        <begin position="5"/>
        <end position="35"/>
    </location>
</feature>
<dbReference type="EMBL" id="LAZR01054164">
    <property type="protein sequence ID" value="KKK79137.1"/>
    <property type="molecule type" value="Genomic_DNA"/>
</dbReference>
<keyword evidence="1" id="KW-0479">Metal-binding</keyword>